<dbReference type="GO" id="GO:0006355">
    <property type="term" value="P:regulation of DNA-templated transcription"/>
    <property type="evidence" value="ECO:0007669"/>
    <property type="project" value="InterPro"/>
</dbReference>
<accession>J3NCL7</accession>
<dbReference type="Proteomes" id="UP000006038">
    <property type="component" value="Chromosome 12"/>
</dbReference>
<keyword evidence="6" id="KW-1185">Reference proteome</keyword>
<dbReference type="PANTHER" id="PTHR31734">
    <property type="entry name" value="AUXIN-RESPONSIVE PROTEIN IAA17"/>
    <property type="match status" value="1"/>
</dbReference>
<dbReference type="InterPro" id="IPR003311">
    <property type="entry name" value="AUX_IAA"/>
</dbReference>
<dbReference type="GO" id="GO:0005634">
    <property type="term" value="C:nucleus"/>
    <property type="evidence" value="ECO:0007669"/>
    <property type="project" value="UniProtKB-SubCell"/>
</dbReference>
<evidence type="ECO:0000313" key="6">
    <source>
        <dbReference type="Proteomes" id="UP000006038"/>
    </source>
</evidence>
<reference evidence="5" key="2">
    <citation type="submission" date="2013-04" db="UniProtKB">
        <authorList>
            <consortium name="EnsemblPlants"/>
        </authorList>
    </citation>
    <scope>IDENTIFICATION</scope>
</reference>
<evidence type="ECO:0000256" key="3">
    <source>
        <dbReference type="RuleBase" id="RU004549"/>
    </source>
</evidence>
<keyword evidence="3" id="KW-0804">Transcription</keyword>
<proteinExistence type="inferred from homology"/>
<comment type="function">
    <text evidence="1 3">Aux/IAA proteins are short-lived transcriptional factors that function as repressors of early auxin response genes at low auxin concentrations.</text>
</comment>
<dbReference type="eggNOG" id="ENOG502S02T">
    <property type="taxonomic scope" value="Eukaryota"/>
</dbReference>
<evidence type="ECO:0000259" key="4">
    <source>
        <dbReference type="Pfam" id="PF02309"/>
    </source>
</evidence>
<feature type="domain" description="AUX/IAA" evidence="4">
    <location>
        <begin position="12"/>
        <end position="106"/>
    </location>
</feature>
<dbReference type="HOGENOM" id="CLU_1952113_0_0_1"/>
<dbReference type="Gramene" id="OB12G17250.1">
    <property type="protein sequence ID" value="OB12G17250.1"/>
    <property type="gene ID" value="OB12G17250"/>
</dbReference>
<protein>
    <recommendedName>
        <fullName evidence="3">Auxin-responsive protein</fullName>
    </recommendedName>
</protein>
<name>J3NCL7_ORYBR</name>
<organism evidence="5">
    <name type="scientific">Oryza brachyantha</name>
    <name type="common">malo sina</name>
    <dbReference type="NCBI Taxonomy" id="4533"/>
    <lineage>
        <taxon>Eukaryota</taxon>
        <taxon>Viridiplantae</taxon>
        <taxon>Streptophyta</taxon>
        <taxon>Embryophyta</taxon>
        <taxon>Tracheophyta</taxon>
        <taxon>Spermatophyta</taxon>
        <taxon>Magnoliopsida</taxon>
        <taxon>Liliopsida</taxon>
        <taxon>Poales</taxon>
        <taxon>Poaceae</taxon>
        <taxon>BOP clade</taxon>
        <taxon>Oryzoideae</taxon>
        <taxon>Oryzeae</taxon>
        <taxon>Oryzinae</taxon>
        <taxon>Oryza</taxon>
    </lineage>
</organism>
<keyword evidence="3" id="KW-0927">Auxin signaling pathway</keyword>
<dbReference type="Pfam" id="PF02309">
    <property type="entry name" value="AUX_IAA"/>
    <property type="match status" value="1"/>
</dbReference>
<keyword evidence="3" id="KW-0539">Nucleus</keyword>
<dbReference type="OMA" id="CQMISLH"/>
<comment type="subunit">
    <text evidence="2 3">Homodimers and heterodimers.</text>
</comment>
<evidence type="ECO:0000256" key="1">
    <source>
        <dbReference type="ARBA" id="ARBA00002159"/>
    </source>
</evidence>
<dbReference type="STRING" id="4533.J3NCL7"/>
<dbReference type="EnsemblPlants" id="OB12G17250.1">
    <property type="protein sequence ID" value="OB12G17250.1"/>
    <property type="gene ID" value="OB12G17250"/>
</dbReference>
<dbReference type="PANTHER" id="PTHR31734:SF7">
    <property type="entry name" value="AUXIN-RESPONSIVE PROTEIN IAA33"/>
    <property type="match status" value="1"/>
</dbReference>
<reference evidence="5" key="1">
    <citation type="journal article" date="2013" name="Nat. Commun.">
        <title>Whole-genome sequencing of Oryza brachyantha reveals mechanisms underlying Oryza genome evolution.</title>
        <authorList>
            <person name="Chen J."/>
            <person name="Huang Q."/>
            <person name="Gao D."/>
            <person name="Wang J."/>
            <person name="Lang Y."/>
            <person name="Liu T."/>
            <person name="Li B."/>
            <person name="Bai Z."/>
            <person name="Luis Goicoechea J."/>
            <person name="Liang C."/>
            <person name="Chen C."/>
            <person name="Zhang W."/>
            <person name="Sun S."/>
            <person name="Liao Y."/>
            <person name="Zhang X."/>
            <person name="Yang L."/>
            <person name="Song C."/>
            <person name="Wang M."/>
            <person name="Shi J."/>
            <person name="Liu G."/>
            <person name="Liu J."/>
            <person name="Zhou H."/>
            <person name="Zhou W."/>
            <person name="Yu Q."/>
            <person name="An N."/>
            <person name="Chen Y."/>
            <person name="Cai Q."/>
            <person name="Wang B."/>
            <person name="Liu B."/>
            <person name="Min J."/>
            <person name="Huang Y."/>
            <person name="Wu H."/>
            <person name="Li Z."/>
            <person name="Zhang Y."/>
            <person name="Yin Y."/>
            <person name="Song W."/>
            <person name="Jiang J."/>
            <person name="Jackson S.A."/>
            <person name="Wing R.A."/>
            <person name="Wang J."/>
            <person name="Chen M."/>
        </authorList>
    </citation>
    <scope>NUCLEOTIDE SEQUENCE [LARGE SCALE GENOMIC DNA]</scope>
    <source>
        <strain evidence="5">cv. IRGC 101232</strain>
    </source>
</reference>
<dbReference type="InterPro" id="IPR033389">
    <property type="entry name" value="AUX/IAA_dom"/>
</dbReference>
<dbReference type="Gene3D" id="3.10.20.90">
    <property type="entry name" value="Phosphatidylinositol 3-kinase Catalytic Subunit, Chain A, domain 1"/>
    <property type="match status" value="1"/>
</dbReference>
<keyword evidence="3" id="KW-0678">Repressor</keyword>
<dbReference type="AlphaFoldDB" id="J3NCL7"/>
<comment type="similarity">
    <text evidence="3">Belongs to the Aux/IAA family.</text>
</comment>
<comment type="subcellular location">
    <subcellularLocation>
        <location evidence="3">Nucleus</location>
    </subcellularLocation>
</comment>
<evidence type="ECO:0000313" key="5">
    <source>
        <dbReference type="EnsemblPlants" id="OB12G17250.1"/>
    </source>
</evidence>
<keyword evidence="3" id="KW-0805">Transcription regulation</keyword>
<sequence>MLRLSVRQGDQDDDTMTAGVMLLVTIVVDGRSICHHVHLSRHTGYRSLSAALCRMFIDEDDDDDGGGGADRDHGGGLDLSNAVPGHLVAYEDMENDLLLAGDLSWKSPVAVSAEEEEGISNDNGVSNML</sequence>
<evidence type="ECO:0000256" key="2">
    <source>
        <dbReference type="ARBA" id="ARBA00011726"/>
    </source>
</evidence>
<dbReference type="GO" id="GO:0009734">
    <property type="term" value="P:auxin-activated signaling pathway"/>
    <property type="evidence" value="ECO:0007669"/>
    <property type="project" value="UniProtKB-UniRule"/>
</dbReference>